<evidence type="ECO:0000256" key="1">
    <source>
        <dbReference type="ARBA" id="ARBA00004123"/>
    </source>
</evidence>
<dbReference type="SUPFAM" id="SSF50978">
    <property type="entry name" value="WD40 repeat-like"/>
    <property type="match status" value="1"/>
</dbReference>
<feature type="repeat" description="WD" evidence="7">
    <location>
        <begin position="183"/>
        <end position="224"/>
    </location>
</feature>
<keyword evidence="3" id="KW-0507">mRNA processing</keyword>
<dbReference type="PANTHER" id="PTHR44133">
    <property type="entry name" value="CLEAVAGE STIMULATION FACTOR SUBUNIT 1"/>
    <property type="match status" value="1"/>
</dbReference>
<comment type="subcellular location">
    <subcellularLocation>
        <location evidence="1">Nucleus</location>
    </subcellularLocation>
</comment>
<dbReference type="PROSITE" id="PS50082">
    <property type="entry name" value="WD_REPEATS_2"/>
    <property type="match status" value="4"/>
</dbReference>
<feature type="domain" description="Cleavage stimulation factor subunit 1 dimerisation" evidence="8">
    <location>
        <begin position="4"/>
        <end position="59"/>
    </location>
</feature>
<dbReference type="InterPro" id="IPR038184">
    <property type="entry name" value="CSTF1_dimer_sf"/>
</dbReference>
<evidence type="ECO:0000256" key="2">
    <source>
        <dbReference type="ARBA" id="ARBA00022574"/>
    </source>
</evidence>
<reference evidence="9" key="1">
    <citation type="submission" date="2021-01" db="UniProtKB">
        <authorList>
            <consortium name="EnsemblMetazoa"/>
        </authorList>
    </citation>
    <scope>IDENTIFICATION</scope>
</reference>
<dbReference type="InterPro" id="IPR001680">
    <property type="entry name" value="WD40_rpt"/>
</dbReference>
<evidence type="ECO:0000259" key="8">
    <source>
        <dbReference type="Pfam" id="PF16699"/>
    </source>
</evidence>
<proteinExistence type="predicted"/>
<feature type="repeat" description="WD" evidence="7">
    <location>
        <begin position="272"/>
        <end position="313"/>
    </location>
</feature>
<evidence type="ECO:0000256" key="4">
    <source>
        <dbReference type="ARBA" id="ARBA00022737"/>
    </source>
</evidence>
<dbReference type="InterPro" id="IPR044633">
    <property type="entry name" value="CstF1-like"/>
</dbReference>
<dbReference type="InterPro" id="IPR036322">
    <property type="entry name" value="WD40_repeat_dom_sf"/>
</dbReference>
<sequence>MTQAVKDVETLYKLMISQLRYDGLELVATSLAKCCNLDELPLAPCNRLLEVVKLGLAEEKSGREPDLMKHPGITPTSQPELQGLETSVKMGLDLEYEKDEFGTSPPVTQYETNYVTAHKGPVTAAAFTKDGRLCATGSVDTSIKILDISRMLAKAAQSKEERQAERDADDGNSMKNHPVIRTMYDHESCVNTLQFHPQSTILVSGGEDRRVNFFDYTKSTVKKAFKCITEVEPIRDISIHPTGEYILVATDHPTIRLYDINTSQCYISPMMDDQHQAPLTSVEYCPAANLYATASLDGSWKLWDGVSNRCVQTYKEAHDTAEVVSVRFTKNSKFVLTSGRDGTAKLWELSTGRVINTYGGAVLHNSNHCPAVFNFTEDFVLYPDDKNTSIGCWDSRTGEKLQSLTSGHNNSIRHLVHSSCTPAFLSCSEDYRCRFWYCRGS</sequence>
<evidence type="ECO:0000256" key="3">
    <source>
        <dbReference type="ARBA" id="ARBA00022664"/>
    </source>
</evidence>
<keyword evidence="4" id="KW-0677">Repeat</keyword>
<dbReference type="PROSITE" id="PS00678">
    <property type="entry name" value="WD_REPEATS_1"/>
    <property type="match status" value="1"/>
</dbReference>
<feature type="repeat" description="WD" evidence="7">
    <location>
        <begin position="316"/>
        <end position="357"/>
    </location>
</feature>
<keyword evidence="2 7" id="KW-0853">WD repeat</keyword>
<protein>
    <recommendedName>
        <fullName evidence="6">Cleavage stimulation factor 50 kDa subunit</fullName>
    </recommendedName>
</protein>
<accession>A0A7M5XDX6</accession>
<dbReference type="PANTHER" id="PTHR44133:SF2">
    <property type="entry name" value="CLEAVAGE STIMULATION FACTOR SUBUNIT 1"/>
    <property type="match status" value="1"/>
</dbReference>
<name>A0A7M5XDX6_9CNID</name>
<dbReference type="RefSeq" id="XP_066933662.1">
    <property type="nucleotide sequence ID" value="XM_067077561.1"/>
</dbReference>
<dbReference type="SMART" id="SM00320">
    <property type="entry name" value="WD40"/>
    <property type="match status" value="6"/>
</dbReference>
<keyword evidence="10" id="KW-1185">Reference proteome</keyword>
<dbReference type="GO" id="GO:0031124">
    <property type="term" value="P:mRNA 3'-end processing"/>
    <property type="evidence" value="ECO:0007669"/>
    <property type="project" value="InterPro"/>
</dbReference>
<dbReference type="Gene3D" id="2.130.10.10">
    <property type="entry name" value="YVTN repeat-like/Quinoprotein amine dehydrogenase"/>
    <property type="match status" value="3"/>
</dbReference>
<dbReference type="GO" id="GO:0005848">
    <property type="term" value="C:mRNA cleavage stimulating factor complex"/>
    <property type="evidence" value="ECO:0007669"/>
    <property type="project" value="InterPro"/>
</dbReference>
<evidence type="ECO:0000256" key="6">
    <source>
        <dbReference type="ARBA" id="ARBA00029851"/>
    </source>
</evidence>
<keyword evidence="5" id="KW-0539">Nucleus</keyword>
<dbReference type="AlphaFoldDB" id="A0A7M5XDX6"/>
<evidence type="ECO:0000256" key="7">
    <source>
        <dbReference type="PROSITE-ProRule" id="PRU00221"/>
    </source>
</evidence>
<dbReference type="GeneID" id="136821323"/>
<dbReference type="PROSITE" id="PS50294">
    <property type="entry name" value="WD_REPEATS_REGION"/>
    <property type="match status" value="4"/>
</dbReference>
<dbReference type="Pfam" id="PF00400">
    <property type="entry name" value="WD40"/>
    <property type="match status" value="5"/>
</dbReference>
<dbReference type="InterPro" id="IPR019775">
    <property type="entry name" value="WD40_repeat_CS"/>
</dbReference>
<dbReference type="OrthoDB" id="14421at2759"/>
<dbReference type="GO" id="GO:0003723">
    <property type="term" value="F:RNA binding"/>
    <property type="evidence" value="ECO:0007669"/>
    <property type="project" value="TreeGrafter"/>
</dbReference>
<evidence type="ECO:0000313" key="10">
    <source>
        <dbReference type="Proteomes" id="UP000594262"/>
    </source>
</evidence>
<dbReference type="Pfam" id="PF16699">
    <property type="entry name" value="CSTF1_dimer"/>
    <property type="match status" value="1"/>
</dbReference>
<dbReference type="FunFam" id="2.130.10.10:FF:000089">
    <property type="entry name" value="Cleavage stimulation factor subunit 1"/>
    <property type="match status" value="1"/>
</dbReference>
<dbReference type="Proteomes" id="UP000594262">
    <property type="component" value="Unplaced"/>
</dbReference>
<organism evidence="9 10">
    <name type="scientific">Clytia hemisphaerica</name>
    <dbReference type="NCBI Taxonomy" id="252671"/>
    <lineage>
        <taxon>Eukaryota</taxon>
        <taxon>Metazoa</taxon>
        <taxon>Cnidaria</taxon>
        <taxon>Hydrozoa</taxon>
        <taxon>Hydroidolina</taxon>
        <taxon>Leptothecata</taxon>
        <taxon>Obeliida</taxon>
        <taxon>Clytiidae</taxon>
        <taxon>Clytia</taxon>
    </lineage>
</organism>
<dbReference type="InterPro" id="IPR015943">
    <property type="entry name" value="WD40/YVTN_repeat-like_dom_sf"/>
</dbReference>
<dbReference type="Gene3D" id="1.20.960.50">
    <property type="entry name" value="Cleavage stimulation factor subunit 1, dimerisation domain"/>
    <property type="match status" value="1"/>
</dbReference>
<feature type="repeat" description="WD" evidence="7">
    <location>
        <begin position="115"/>
        <end position="149"/>
    </location>
</feature>
<evidence type="ECO:0000313" key="9">
    <source>
        <dbReference type="EnsemblMetazoa" id="CLYHEMP020530.1"/>
    </source>
</evidence>
<dbReference type="CDD" id="cd00200">
    <property type="entry name" value="WD40"/>
    <property type="match status" value="1"/>
</dbReference>
<dbReference type="EnsemblMetazoa" id="CLYHEMT020530.1">
    <property type="protein sequence ID" value="CLYHEMP020530.1"/>
    <property type="gene ID" value="CLYHEMG020530"/>
</dbReference>
<dbReference type="InterPro" id="IPR032028">
    <property type="entry name" value="CSTF1_dimer"/>
</dbReference>
<evidence type="ECO:0000256" key="5">
    <source>
        <dbReference type="ARBA" id="ARBA00023242"/>
    </source>
</evidence>